<reference evidence="2 3" key="1">
    <citation type="submission" date="2018-06" db="EMBL/GenBank/DDBJ databases">
        <authorList>
            <consortium name="Pathogen Informatics"/>
            <person name="Doyle S."/>
        </authorList>
    </citation>
    <scope>NUCLEOTIDE SEQUENCE [LARGE SCALE GENOMIC DNA]</scope>
    <source>
        <strain evidence="2 3">NCTC11679</strain>
    </source>
</reference>
<dbReference type="AlphaFoldDB" id="A0A378H343"/>
<accession>A0A378H343</accession>
<proteinExistence type="predicted"/>
<organism evidence="2 3">
    <name type="scientific">Klebsiella pneumoniae</name>
    <dbReference type="NCBI Taxonomy" id="573"/>
    <lineage>
        <taxon>Bacteria</taxon>
        <taxon>Pseudomonadati</taxon>
        <taxon>Pseudomonadota</taxon>
        <taxon>Gammaproteobacteria</taxon>
        <taxon>Enterobacterales</taxon>
        <taxon>Enterobacteriaceae</taxon>
        <taxon>Klebsiella/Raoultella group</taxon>
        <taxon>Klebsiella</taxon>
        <taxon>Klebsiella pneumoniae complex</taxon>
    </lineage>
</organism>
<dbReference type="Pfam" id="PF01979">
    <property type="entry name" value="Amidohydro_1"/>
    <property type="match status" value="1"/>
</dbReference>
<dbReference type="InterPro" id="IPR032466">
    <property type="entry name" value="Metal_Hydrolase"/>
</dbReference>
<name>A0A378H343_KLEPN</name>
<dbReference type="InterPro" id="IPR006680">
    <property type="entry name" value="Amidohydro-rel"/>
</dbReference>
<dbReference type="Proteomes" id="UP000255239">
    <property type="component" value="Unassembled WGS sequence"/>
</dbReference>
<keyword evidence="2" id="KW-0378">Hydrolase</keyword>
<protein>
    <submittedName>
        <fullName evidence="2">Imidazolonepropionase</fullName>
        <ecNumber evidence="2">3.5.2.7</ecNumber>
    </submittedName>
</protein>
<dbReference type="Gene3D" id="3.20.20.140">
    <property type="entry name" value="Metal-dependent hydrolases"/>
    <property type="match status" value="1"/>
</dbReference>
<dbReference type="EC" id="3.5.2.7" evidence="2"/>
<evidence type="ECO:0000259" key="1">
    <source>
        <dbReference type="Pfam" id="PF01979"/>
    </source>
</evidence>
<dbReference type="GO" id="GO:0050480">
    <property type="term" value="F:imidazolonepropionase activity"/>
    <property type="evidence" value="ECO:0007669"/>
    <property type="project" value="UniProtKB-EC"/>
</dbReference>
<gene>
    <name evidence="2" type="primary">hutI_2</name>
    <name evidence="2" type="ORF">NCTC11679_06043</name>
</gene>
<evidence type="ECO:0000313" key="2">
    <source>
        <dbReference type="EMBL" id="STX11586.1"/>
    </source>
</evidence>
<sequence>MMNMACTLFRMTPEEALAGVTLNGAKALGLDTVCGSLEAGKSQLRGVGYRSSGGAKLLAGGSLSKQVIYQGKEVYCD</sequence>
<dbReference type="EMBL" id="UGMG01000003">
    <property type="protein sequence ID" value="STX11586.1"/>
    <property type="molecule type" value="Genomic_DNA"/>
</dbReference>
<evidence type="ECO:0000313" key="3">
    <source>
        <dbReference type="Proteomes" id="UP000255239"/>
    </source>
</evidence>
<dbReference type="SUPFAM" id="SSF51556">
    <property type="entry name" value="Metallo-dependent hydrolases"/>
    <property type="match status" value="1"/>
</dbReference>
<feature type="domain" description="Amidohydrolase-related" evidence="1">
    <location>
        <begin position="11"/>
        <end position="41"/>
    </location>
</feature>